<feature type="region of interest" description="Disordered" evidence="1">
    <location>
        <begin position="258"/>
        <end position="280"/>
    </location>
</feature>
<feature type="compositionally biased region" description="Basic and acidic residues" evidence="1">
    <location>
        <begin position="122"/>
        <end position="133"/>
    </location>
</feature>
<evidence type="ECO:0000313" key="3">
    <source>
        <dbReference type="EMBL" id="SFC14425.1"/>
    </source>
</evidence>
<dbReference type="AlphaFoldDB" id="A0A1I1GSH4"/>
<organism evidence="3 4">
    <name type="scientific">Parapedobacter composti</name>
    <dbReference type="NCBI Taxonomy" id="623281"/>
    <lineage>
        <taxon>Bacteria</taxon>
        <taxon>Pseudomonadati</taxon>
        <taxon>Bacteroidota</taxon>
        <taxon>Sphingobacteriia</taxon>
        <taxon>Sphingobacteriales</taxon>
        <taxon>Sphingobacteriaceae</taxon>
        <taxon>Parapedobacter</taxon>
    </lineage>
</organism>
<keyword evidence="2" id="KW-0472">Membrane</keyword>
<dbReference type="EMBL" id="FOLL01000005">
    <property type="protein sequence ID" value="SFC14425.1"/>
    <property type="molecule type" value="Genomic_DNA"/>
</dbReference>
<feature type="compositionally biased region" description="Basic and acidic residues" evidence="1">
    <location>
        <begin position="87"/>
        <end position="96"/>
    </location>
</feature>
<dbReference type="Proteomes" id="UP000199577">
    <property type="component" value="Unassembled WGS sequence"/>
</dbReference>
<dbReference type="STRING" id="623281.SAMN05421747_10560"/>
<name>A0A1I1GSH4_9SPHI</name>
<dbReference type="OrthoDB" id="1419682at2"/>
<accession>A0A1I1GSH4</accession>
<keyword evidence="2" id="KW-1133">Transmembrane helix</keyword>
<feature type="compositionally biased region" description="Basic and acidic residues" evidence="1">
    <location>
        <begin position="157"/>
        <end position="166"/>
    </location>
</feature>
<reference evidence="3 4" key="1">
    <citation type="submission" date="2016-10" db="EMBL/GenBank/DDBJ databases">
        <authorList>
            <person name="de Groot N.N."/>
        </authorList>
    </citation>
    <scope>NUCLEOTIDE SEQUENCE [LARGE SCALE GENOMIC DNA]</scope>
    <source>
        <strain evidence="3 4">DSM 22900</strain>
    </source>
</reference>
<dbReference type="RefSeq" id="WP_090972828.1">
    <property type="nucleotide sequence ID" value="NZ_FOLL01000005.1"/>
</dbReference>
<evidence type="ECO:0000256" key="1">
    <source>
        <dbReference type="SAM" id="MobiDB-lite"/>
    </source>
</evidence>
<gene>
    <name evidence="3" type="ORF">SAMN05421747_10560</name>
</gene>
<keyword evidence="4" id="KW-1185">Reference proteome</keyword>
<protein>
    <recommendedName>
        <fullName evidence="5">Outer membrane protein beta-barrel domain-containing protein</fullName>
    </recommendedName>
</protein>
<evidence type="ECO:0000256" key="2">
    <source>
        <dbReference type="SAM" id="Phobius"/>
    </source>
</evidence>
<sequence length="437" mass="48276">MNRGKKDSELIKQMAESLRNHTEPYREGAWERFSAMYGKPKPALWTRWYWGAAAVLLLAAGWFLLGVRQERAEPAFVHTETVYPEARVQEPQRKPEVQPLAVDEESPAVAQHSVPRKRKASPRQERASVHKQQEVASDPSAAGPVVMLNTAVSDEDDSRRQPERETLPAPQAASPAGEERPGLLAQRTPHEQAIPVEAGKNIIAKENSNVAGKWDLGLVVSPSLTTERVNMGGGIAVAYQLSDRLSLRSGVSLGELGVGQSHNRGRGNLSAMLDSQTPSPPNDYFQGWVQDAPRNGEITSVTSNILALDIPLDVRYHVTRGFYASVGVSFLTVLEEQRTNHLVINRINEETFGNAKNSERQGFVGEVQPVYLSERAASRPLEGRGYTGFMNFSIGRTMPLTRKLSLSVEPYFKLPVGRLSREDMDFTNGGIRIVTGF</sequence>
<proteinExistence type="predicted"/>
<feature type="region of interest" description="Disordered" evidence="1">
    <location>
        <begin position="87"/>
        <end position="179"/>
    </location>
</feature>
<feature type="transmembrane region" description="Helical" evidence="2">
    <location>
        <begin position="48"/>
        <end position="67"/>
    </location>
</feature>
<evidence type="ECO:0008006" key="5">
    <source>
        <dbReference type="Google" id="ProtNLM"/>
    </source>
</evidence>
<evidence type="ECO:0000313" key="4">
    <source>
        <dbReference type="Proteomes" id="UP000199577"/>
    </source>
</evidence>
<keyword evidence="2" id="KW-0812">Transmembrane</keyword>